<dbReference type="GO" id="GO:0006047">
    <property type="term" value="P:UDP-N-acetylglucosamine metabolic process"/>
    <property type="evidence" value="ECO:0007669"/>
    <property type="project" value="InterPro"/>
</dbReference>
<dbReference type="RefSeq" id="WP_148637499.1">
    <property type="nucleotide sequence ID" value="NZ_VSLA01000013.1"/>
</dbReference>
<dbReference type="PANTHER" id="PTHR43174">
    <property type="entry name" value="UDP-N-ACETYLGLUCOSAMINE 2-EPIMERASE"/>
    <property type="match status" value="1"/>
</dbReference>
<protein>
    <submittedName>
        <fullName evidence="2">UDP-N-acetylglucosamine 2-epimerase (Hydrolyzing)</fullName>
        <ecNumber evidence="2">3.2.1.183</ecNumber>
    </submittedName>
</protein>
<proteinExistence type="predicted"/>
<dbReference type="Proteomes" id="UP000322619">
    <property type="component" value="Unassembled WGS sequence"/>
</dbReference>
<dbReference type="Gene3D" id="3.40.50.2000">
    <property type="entry name" value="Glycogen Phosphorylase B"/>
    <property type="match status" value="2"/>
</dbReference>
<evidence type="ECO:0000259" key="1">
    <source>
        <dbReference type="Pfam" id="PF02350"/>
    </source>
</evidence>
<dbReference type="EC" id="3.2.1.183" evidence="2"/>
<dbReference type="Pfam" id="PF02350">
    <property type="entry name" value="Epimerase_2"/>
    <property type="match status" value="1"/>
</dbReference>
<sequence length="384" mass="42877">MKKVLAVTGIRSEYFILQPIFDEILERNDLKLKVVVTGTHLSPLYGDTYKLIEKDGYDIIKLESLLVTDNLSGRCKSLGIQLMGLVDIINQEEPDWLLVLGDREESLTVATAGAYMNIPVAHVCGGDRVVGNVDDSVRHAVTKLAHLHFPTTVENGERIIKMGEEEWRVNVTGNPALDSIRKQPNLTLEEINLEIGTDLKAGEPFILLINHPLSSEHNLAKEQMDIVLDSVAELEIQTIIIYPNSDAGSLGIIESIENHLNEYSLFHAFKTLPRDIFVNLQRKAALLLGNSSCGILEAPFLRLPVVNVGNRQKQRQHSENIIFVDCKKEMILDAIDKAINDDEFLKICKNCSNPYGDGYSGKKIAHIIAETEINSELINKQISY</sequence>
<dbReference type="PANTHER" id="PTHR43174:SF3">
    <property type="entry name" value="UDP-N-ACETYLGLUCOSAMINE 2-EPIMERASE"/>
    <property type="match status" value="1"/>
</dbReference>
<name>A0A5D0WPH7_9FIRM</name>
<keyword evidence="2" id="KW-0326">Glycosidase</keyword>
<gene>
    <name evidence="2" type="primary">neuC</name>
    <name evidence="2" type="ORF">FXB42_08835</name>
</gene>
<organism evidence="2 3">
    <name type="scientific">Acetobacterium wieringae</name>
    <dbReference type="NCBI Taxonomy" id="52694"/>
    <lineage>
        <taxon>Bacteria</taxon>
        <taxon>Bacillati</taxon>
        <taxon>Bacillota</taxon>
        <taxon>Clostridia</taxon>
        <taxon>Eubacteriales</taxon>
        <taxon>Eubacteriaceae</taxon>
        <taxon>Acetobacterium</taxon>
    </lineage>
</organism>
<dbReference type="EMBL" id="VSLA01000013">
    <property type="protein sequence ID" value="TYC85956.1"/>
    <property type="molecule type" value="Genomic_DNA"/>
</dbReference>
<dbReference type="NCBIfam" id="TIGR03568">
    <property type="entry name" value="NeuC_NnaA"/>
    <property type="match status" value="1"/>
</dbReference>
<dbReference type="InterPro" id="IPR029767">
    <property type="entry name" value="WecB-like"/>
</dbReference>
<evidence type="ECO:0000313" key="2">
    <source>
        <dbReference type="EMBL" id="TYC85956.1"/>
    </source>
</evidence>
<accession>A0A5D0WPH7</accession>
<dbReference type="CDD" id="cd03786">
    <property type="entry name" value="GTB_UDP-GlcNAc_2-Epimerase"/>
    <property type="match status" value="1"/>
</dbReference>
<reference evidence="2 3" key="1">
    <citation type="submission" date="2019-08" db="EMBL/GenBank/DDBJ databases">
        <title>Isolation and enrichment of carboxydotrophic bacteria from anaerobic sludge for the production of bio-based chemicals from syngas.</title>
        <authorList>
            <person name="Antares A.L."/>
            <person name="Moreira J."/>
            <person name="Diender M."/>
            <person name="Parshina S.N."/>
            <person name="Stams A.J.M."/>
            <person name="Alves M."/>
            <person name="Alves J.I."/>
            <person name="Sousa D.Z."/>
        </authorList>
    </citation>
    <scope>NUCLEOTIDE SEQUENCE [LARGE SCALE GENOMIC DNA]</scope>
    <source>
        <strain evidence="2 3">JM</strain>
    </source>
</reference>
<dbReference type="SUPFAM" id="SSF53756">
    <property type="entry name" value="UDP-Glycosyltransferase/glycogen phosphorylase"/>
    <property type="match status" value="1"/>
</dbReference>
<keyword evidence="2" id="KW-0378">Hydrolase</keyword>
<feature type="domain" description="UDP-N-acetylglucosamine 2-epimerase" evidence="1">
    <location>
        <begin position="24"/>
        <end position="368"/>
    </location>
</feature>
<dbReference type="InterPro" id="IPR020004">
    <property type="entry name" value="UDP-GlcNAc_Epase"/>
</dbReference>
<dbReference type="AlphaFoldDB" id="A0A5D0WPH7"/>
<dbReference type="InterPro" id="IPR003331">
    <property type="entry name" value="UDP_GlcNAc_Epimerase_2_dom"/>
</dbReference>
<evidence type="ECO:0000313" key="3">
    <source>
        <dbReference type="Proteomes" id="UP000322619"/>
    </source>
</evidence>
<dbReference type="GO" id="GO:0004553">
    <property type="term" value="F:hydrolase activity, hydrolyzing O-glycosyl compounds"/>
    <property type="evidence" value="ECO:0007669"/>
    <property type="project" value="InterPro"/>
</dbReference>
<comment type="caution">
    <text evidence="2">The sequence shown here is derived from an EMBL/GenBank/DDBJ whole genome shotgun (WGS) entry which is preliminary data.</text>
</comment>